<dbReference type="EMBL" id="PXYI01000013">
    <property type="protein sequence ID" value="PSJ36552.1"/>
    <property type="molecule type" value="Genomic_DNA"/>
</dbReference>
<dbReference type="GO" id="GO:0045271">
    <property type="term" value="C:respiratory chain complex I"/>
    <property type="evidence" value="ECO:0007669"/>
    <property type="project" value="InterPro"/>
</dbReference>
<organism evidence="2 3">
    <name type="scientific">Allosphingosinicella deserti</name>
    <dbReference type="NCBI Taxonomy" id="2116704"/>
    <lineage>
        <taxon>Bacteria</taxon>
        <taxon>Pseudomonadati</taxon>
        <taxon>Pseudomonadota</taxon>
        <taxon>Alphaproteobacteria</taxon>
        <taxon>Sphingomonadales</taxon>
        <taxon>Sphingomonadaceae</taxon>
        <taxon>Allosphingosinicella</taxon>
    </lineage>
</organism>
<evidence type="ECO:0000313" key="3">
    <source>
        <dbReference type="Proteomes" id="UP000241167"/>
    </source>
</evidence>
<sequence length="128" mass="14144">MGFLKQIFTWWDGATIGTSLHVRRNGRQVGSDDLGNVYYEAKKGGRRFVLYNGPNDASRIPPEWFSWLHHQIDGLPDESLPPAPKFLRAPTGNRTGTPDAYKPSGALDRGGQRAAASGDYEAWTPDQA</sequence>
<evidence type="ECO:0000256" key="1">
    <source>
        <dbReference type="SAM" id="MobiDB-lite"/>
    </source>
</evidence>
<keyword evidence="2" id="KW-0830">Ubiquinone</keyword>
<dbReference type="AlphaFoldDB" id="A0A2P7QEZ8"/>
<evidence type="ECO:0000313" key="2">
    <source>
        <dbReference type="EMBL" id="PSJ36552.1"/>
    </source>
</evidence>
<protein>
    <submittedName>
        <fullName evidence="2">NADH:ubiquinone oxidoreductase subunit NDUFA12</fullName>
    </submittedName>
</protein>
<comment type="caution">
    <text evidence="2">The sequence shown here is derived from an EMBL/GenBank/DDBJ whole genome shotgun (WGS) entry which is preliminary data.</text>
</comment>
<reference evidence="2 3" key="1">
    <citation type="submission" date="2018-03" db="EMBL/GenBank/DDBJ databases">
        <title>The draft genome of Sphingosinicella sp. GL-C-18.</title>
        <authorList>
            <person name="Liu L."/>
            <person name="Li L."/>
            <person name="Liang L."/>
            <person name="Zhang X."/>
            <person name="Wang T."/>
        </authorList>
    </citation>
    <scope>NUCLEOTIDE SEQUENCE [LARGE SCALE GENOMIC DNA]</scope>
    <source>
        <strain evidence="2 3">GL-C-18</strain>
    </source>
</reference>
<dbReference type="InterPro" id="IPR007763">
    <property type="entry name" value="NDUFA12"/>
</dbReference>
<dbReference type="Pfam" id="PF05071">
    <property type="entry name" value="NDUFA12"/>
    <property type="match status" value="1"/>
</dbReference>
<feature type="region of interest" description="Disordered" evidence="1">
    <location>
        <begin position="79"/>
        <end position="128"/>
    </location>
</feature>
<gene>
    <name evidence="2" type="ORF">C7I55_26160</name>
</gene>
<dbReference type="Proteomes" id="UP000241167">
    <property type="component" value="Unassembled WGS sequence"/>
</dbReference>
<dbReference type="GO" id="GO:0006979">
    <property type="term" value="P:response to oxidative stress"/>
    <property type="evidence" value="ECO:0007669"/>
    <property type="project" value="TreeGrafter"/>
</dbReference>
<keyword evidence="3" id="KW-1185">Reference proteome</keyword>
<proteinExistence type="predicted"/>
<accession>A0A2P7QEZ8</accession>
<dbReference type="OrthoDB" id="9795340at2"/>
<dbReference type="NCBIfam" id="NF006040">
    <property type="entry name" value="PRK08183.1"/>
    <property type="match status" value="1"/>
</dbReference>
<name>A0A2P7QEZ8_9SPHN</name>
<dbReference type="PANTHER" id="PTHR12910">
    <property type="entry name" value="NADH-UBIQUINONE OXIDOREDUCTASE SUBUNIT B17.2"/>
    <property type="match status" value="1"/>
</dbReference>
<dbReference type="RefSeq" id="WP_106516000.1">
    <property type="nucleotide sequence ID" value="NZ_PXYI01000013.1"/>
</dbReference>
<dbReference type="PANTHER" id="PTHR12910:SF2">
    <property type="entry name" value="NADH DEHYDROGENASE [UBIQUINONE] 1 ALPHA SUBCOMPLEX SUBUNIT 12"/>
    <property type="match status" value="1"/>
</dbReference>